<evidence type="ECO:0000259" key="2">
    <source>
        <dbReference type="Pfam" id="PF02272"/>
    </source>
</evidence>
<name>F8F6Y7_PAEMK</name>
<dbReference type="AlphaFoldDB" id="F8F6Y7"/>
<dbReference type="PANTHER" id="PTHR47618">
    <property type="entry name" value="BIFUNCTIONAL OLIGORIBONUCLEASE AND PAP PHOSPHATASE NRNA"/>
    <property type="match status" value="1"/>
</dbReference>
<organism evidence="3 4">
    <name type="scientific">Paenibacillus mucilaginosus (strain KNP414)</name>
    <dbReference type="NCBI Taxonomy" id="1036673"/>
    <lineage>
        <taxon>Bacteria</taxon>
        <taxon>Bacillati</taxon>
        <taxon>Bacillota</taxon>
        <taxon>Bacilli</taxon>
        <taxon>Bacillales</taxon>
        <taxon>Paenibacillaceae</taxon>
        <taxon>Paenibacillus</taxon>
    </lineage>
</organism>
<dbReference type="Pfam" id="PF02272">
    <property type="entry name" value="DHHA1"/>
    <property type="match status" value="1"/>
</dbReference>
<feature type="domain" description="DHHA1" evidence="2">
    <location>
        <begin position="243"/>
        <end position="321"/>
    </location>
</feature>
<dbReference type="RefSeq" id="WP_013919445.1">
    <property type="nucleotide sequence ID" value="NC_015690.1"/>
</dbReference>
<reference evidence="3 4" key="2">
    <citation type="journal article" date="2013" name="Genome Announc.">
        <title>Genome Sequence of Growth-Improving Paenibacillus mucilaginosus Strain KNP414.</title>
        <authorList>
            <person name="Lu J.J."/>
            <person name="Wang J.F."/>
            <person name="Hu X.F."/>
        </authorList>
    </citation>
    <scope>NUCLEOTIDE SEQUENCE [LARGE SCALE GENOMIC DNA]</scope>
    <source>
        <strain evidence="3 4">KNP414</strain>
    </source>
</reference>
<dbReference type="Pfam" id="PF01368">
    <property type="entry name" value="DHH"/>
    <property type="match status" value="1"/>
</dbReference>
<gene>
    <name evidence="3" type="ordered locus">KNP414_05769</name>
</gene>
<sequence length="329" mass="35211">MTPADYTTSLRAAAEYIREGDDFLVVSHMQPDGDAAGSTFAVAWMLQALNKNYTLINEGTMPEKYMYMAAGVGTLHAYDRNPPERKFERVISVDCADYGRIGRVSECLSPQASLLNIDHHATNDLFGAVNLVHPDAAATVEVLYDLVQELGLPLTEGLCSCIYSGLLTDTGGFRYSNTSPKVLGIAADLLGRGVKGHELAERLLETMSYGQVSLLKRSLNTLSFSADKRIAWLTVSTEDREATGASSDDMDGLVNYARNVEGVEVGMLFKEKEPGVIKVSLRSGGRADVAAIAQAFGGGGHVKAAGCTFLGTMEEAVDTVVREVGKGIG</sequence>
<evidence type="ECO:0000259" key="1">
    <source>
        <dbReference type="Pfam" id="PF01368"/>
    </source>
</evidence>
<dbReference type="Gene3D" id="3.10.310.30">
    <property type="match status" value="1"/>
</dbReference>
<dbReference type="InterPro" id="IPR001667">
    <property type="entry name" value="DDH_dom"/>
</dbReference>
<feature type="domain" description="DDH" evidence="1">
    <location>
        <begin position="23"/>
        <end position="165"/>
    </location>
</feature>
<dbReference type="Gene3D" id="3.90.1640.10">
    <property type="entry name" value="inorganic pyrophosphatase (n-terminal core)"/>
    <property type="match status" value="1"/>
</dbReference>
<dbReference type="KEGG" id="pms:KNP414_05769"/>
<reference evidence="4" key="1">
    <citation type="submission" date="2011-06" db="EMBL/GenBank/DDBJ databases">
        <title>Complete genome sequence of Paenibacillus mucilaginosus KNP414.</title>
        <authorList>
            <person name="Wang J."/>
            <person name="Hu S."/>
            <person name="Hu X."/>
            <person name="Zhang B."/>
            <person name="Dong D."/>
            <person name="Zhang S."/>
            <person name="Zhao K."/>
            <person name="Wu D."/>
        </authorList>
    </citation>
    <scope>NUCLEOTIDE SEQUENCE [LARGE SCALE GENOMIC DNA]</scope>
    <source>
        <strain evidence="4">KNP414</strain>
    </source>
</reference>
<dbReference type="SUPFAM" id="SSF64182">
    <property type="entry name" value="DHH phosphoesterases"/>
    <property type="match status" value="1"/>
</dbReference>
<evidence type="ECO:0000313" key="4">
    <source>
        <dbReference type="Proteomes" id="UP000006620"/>
    </source>
</evidence>
<dbReference type="InterPro" id="IPR038763">
    <property type="entry name" value="DHH_sf"/>
</dbReference>
<accession>F8F6Y7</accession>
<dbReference type="PATRIC" id="fig|1036673.3.peg.5361"/>
<dbReference type="PANTHER" id="PTHR47618:SF1">
    <property type="entry name" value="BIFUNCTIONAL OLIGORIBONUCLEASE AND PAP PHOSPHATASE NRNA"/>
    <property type="match status" value="1"/>
</dbReference>
<dbReference type="EMBL" id="CP002869">
    <property type="protein sequence ID" value="AEI44293.1"/>
    <property type="molecule type" value="Genomic_DNA"/>
</dbReference>
<proteinExistence type="predicted"/>
<dbReference type="InterPro" id="IPR003156">
    <property type="entry name" value="DHHA1_dom"/>
</dbReference>
<protein>
    <submittedName>
        <fullName evidence="3">Phosphoesterase, RecJ domain protein</fullName>
    </submittedName>
</protein>
<evidence type="ECO:0000313" key="3">
    <source>
        <dbReference type="EMBL" id="AEI44293.1"/>
    </source>
</evidence>
<dbReference type="HOGENOM" id="CLU_039720_0_0_9"/>
<dbReference type="GO" id="GO:0003676">
    <property type="term" value="F:nucleic acid binding"/>
    <property type="evidence" value="ECO:0007669"/>
    <property type="project" value="InterPro"/>
</dbReference>
<dbReference type="Proteomes" id="UP000006620">
    <property type="component" value="Chromosome"/>
</dbReference>
<dbReference type="InterPro" id="IPR051319">
    <property type="entry name" value="Oligoribo/pAp-PDE_c-di-AMP_PDE"/>
</dbReference>